<dbReference type="PANTHER" id="PTHR24119:SF0">
    <property type="entry name" value="ACYL-COA-BINDING DOMAIN-CONTAINING PROTEIN 6"/>
    <property type="match status" value="1"/>
</dbReference>
<dbReference type="PROSITE" id="PS50088">
    <property type="entry name" value="ANK_REPEAT"/>
    <property type="match status" value="2"/>
</dbReference>
<dbReference type="AlphaFoldDB" id="A0AAV1JL78"/>
<protein>
    <recommendedName>
        <fullName evidence="1">Acyl-CoA-binding domain-containing protein 6</fullName>
    </recommendedName>
</protein>
<dbReference type="EMBL" id="CAVLEF010000081">
    <property type="protein sequence ID" value="CAK1550248.1"/>
    <property type="molecule type" value="Genomic_DNA"/>
</dbReference>
<dbReference type="InterPro" id="IPR036770">
    <property type="entry name" value="Ankyrin_rpt-contain_sf"/>
</dbReference>
<name>A0AAV1JL78_9NEOP</name>
<dbReference type="InterPro" id="IPR000582">
    <property type="entry name" value="Acyl-CoA-binding_protein"/>
</dbReference>
<proteinExistence type="predicted"/>
<reference evidence="7 8" key="1">
    <citation type="submission" date="2023-11" db="EMBL/GenBank/DDBJ databases">
        <authorList>
            <person name="Okamura Y."/>
        </authorList>
    </citation>
    <scope>NUCLEOTIDE SEQUENCE [LARGE SCALE GENOMIC DNA]</scope>
</reference>
<organism evidence="7 8">
    <name type="scientific">Leptosia nina</name>
    <dbReference type="NCBI Taxonomy" id="320188"/>
    <lineage>
        <taxon>Eukaryota</taxon>
        <taxon>Metazoa</taxon>
        <taxon>Ecdysozoa</taxon>
        <taxon>Arthropoda</taxon>
        <taxon>Hexapoda</taxon>
        <taxon>Insecta</taxon>
        <taxon>Pterygota</taxon>
        <taxon>Neoptera</taxon>
        <taxon>Endopterygota</taxon>
        <taxon>Lepidoptera</taxon>
        <taxon>Glossata</taxon>
        <taxon>Ditrysia</taxon>
        <taxon>Papilionoidea</taxon>
        <taxon>Pieridae</taxon>
        <taxon>Pierinae</taxon>
        <taxon>Leptosia</taxon>
    </lineage>
</organism>
<dbReference type="Gene3D" id="1.25.40.20">
    <property type="entry name" value="Ankyrin repeat-containing domain"/>
    <property type="match status" value="1"/>
</dbReference>
<evidence type="ECO:0000313" key="8">
    <source>
        <dbReference type="Proteomes" id="UP001497472"/>
    </source>
</evidence>
<evidence type="ECO:0000313" key="7">
    <source>
        <dbReference type="EMBL" id="CAK1550248.1"/>
    </source>
</evidence>
<sequence length="257" mass="28729">MAERTTHHDDIDFSDDDLSPLDIAFNKASEHVRKLTSKLDNNQLLELYGLYKQSTEGKCNISKPGWFDGKGRKKWEAWQSLGNMPIDEAKQQYIDLVEKHDPASEIDQKGSKQQWVVVSSLQRSPEPEIAHDELTLFDAARDNNGALVTELISNNPTIKDQRDDDGLTVLHWSADRNAISALEAALKLGCDINAVDNSRQTALHYAVSCGHVNSVKILLNAGAKLLKDDEDCTPLDLASDDEIKNILSVQYNCFSYM</sequence>
<gene>
    <name evidence="7" type="ORF">LNINA_LOCUS9485</name>
</gene>
<dbReference type="GO" id="GO:0000062">
    <property type="term" value="F:fatty-acyl-CoA binding"/>
    <property type="evidence" value="ECO:0007669"/>
    <property type="project" value="InterPro"/>
</dbReference>
<feature type="domain" description="ACB" evidence="6">
    <location>
        <begin position="21"/>
        <end position="106"/>
    </location>
</feature>
<evidence type="ECO:0000259" key="6">
    <source>
        <dbReference type="PROSITE" id="PS51228"/>
    </source>
</evidence>
<evidence type="ECO:0000256" key="1">
    <source>
        <dbReference type="ARBA" id="ARBA00018419"/>
    </source>
</evidence>
<comment type="caution">
    <text evidence="7">The sequence shown here is derived from an EMBL/GenBank/DDBJ whole genome shotgun (WGS) entry which is preliminary data.</text>
</comment>
<evidence type="ECO:0000256" key="5">
    <source>
        <dbReference type="PROSITE-ProRule" id="PRU00023"/>
    </source>
</evidence>
<dbReference type="SUPFAM" id="SSF48403">
    <property type="entry name" value="Ankyrin repeat"/>
    <property type="match status" value="1"/>
</dbReference>
<keyword evidence="8" id="KW-1185">Reference proteome</keyword>
<dbReference type="SUPFAM" id="SSF47027">
    <property type="entry name" value="Acyl-CoA binding protein"/>
    <property type="match status" value="1"/>
</dbReference>
<dbReference type="PRINTS" id="PR00689">
    <property type="entry name" value="ACOABINDINGP"/>
</dbReference>
<feature type="repeat" description="ANK" evidence="5">
    <location>
        <begin position="165"/>
        <end position="197"/>
    </location>
</feature>
<accession>A0AAV1JL78</accession>
<dbReference type="Pfam" id="PF12796">
    <property type="entry name" value="Ank_2"/>
    <property type="match status" value="1"/>
</dbReference>
<dbReference type="InterPro" id="IPR035984">
    <property type="entry name" value="Acyl-CoA-binding_sf"/>
</dbReference>
<dbReference type="SMART" id="SM00248">
    <property type="entry name" value="ANK"/>
    <property type="match status" value="3"/>
</dbReference>
<dbReference type="PANTHER" id="PTHR24119">
    <property type="entry name" value="ACYL-COA-BINDING DOMAIN-CONTAINING PROTEIN 6"/>
    <property type="match status" value="1"/>
</dbReference>
<dbReference type="InterPro" id="IPR014352">
    <property type="entry name" value="FERM/acyl-CoA-bd_prot_sf"/>
</dbReference>
<dbReference type="PROSITE" id="PS50297">
    <property type="entry name" value="ANK_REP_REGION"/>
    <property type="match status" value="1"/>
</dbReference>
<evidence type="ECO:0000256" key="3">
    <source>
        <dbReference type="ARBA" id="ARBA00023043"/>
    </source>
</evidence>
<dbReference type="PROSITE" id="PS51228">
    <property type="entry name" value="ACB_2"/>
    <property type="match status" value="1"/>
</dbReference>
<dbReference type="InterPro" id="IPR002110">
    <property type="entry name" value="Ankyrin_rpt"/>
</dbReference>
<evidence type="ECO:0000256" key="4">
    <source>
        <dbReference type="ARBA" id="ARBA00023121"/>
    </source>
</evidence>
<evidence type="ECO:0000256" key="2">
    <source>
        <dbReference type="ARBA" id="ARBA00022737"/>
    </source>
</evidence>
<feature type="repeat" description="ANK" evidence="5">
    <location>
        <begin position="198"/>
        <end position="230"/>
    </location>
</feature>
<keyword evidence="4" id="KW-0446">Lipid-binding</keyword>
<keyword evidence="3 5" id="KW-0040">ANK repeat</keyword>
<dbReference type="Gene3D" id="1.20.80.10">
    <property type="match status" value="1"/>
</dbReference>
<dbReference type="Proteomes" id="UP001497472">
    <property type="component" value="Unassembled WGS sequence"/>
</dbReference>
<dbReference type="Pfam" id="PF00887">
    <property type="entry name" value="ACBP"/>
    <property type="match status" value="1"/>
</dbReference>
<keyword evidence="2" id="KW-0677">Repeat</keyword>